<dbReference type="Proteomes" id="UP000527355">
    <property type="component" value="Unassembled WGS sequence"/>
</dbReference>
<gene>
    <name evidence="1" type="ORF">mMyoMyo1_012197</name>
</gene>
<keyword evidence="2" id="KW-1185">Reference proteome</keyword>
<name>A0A7J7VY93_MYOMY</name>
<organism evidence="1 2">
    <name type="scientific">Myotis myotis</name>
    <name type="common">Greater mouse-eared bat</name>
    <name type="synonym">Vespertilio myotis</name>
    <dbReference type="NCBI Taxonomy" id="51298"/>
    <lineage>
        <taxon>Eukaryota</taxon>
        <taxon>Metazoa</taxon>
        <taxon>Chordata</taxon>
        <taxon>Craniata</taxon>
        <taxon>Vertebrata</taxon>
        <taxon>Euteleostomi</taxon>
        <taxon>Mammalia</taxon>
        <taxon>Eutheria</taxon>
        <taxon>Laurasiatheria</taxon>
        <taxon>Chiroptera</taxon>
        <taxon>Yangochiroptera</taxon>
        <taxon>Vespertilionidae</taxon>
        <taxon>Myotis</taxon>
    </lineage>
</organism>
<accession>A0A7J7VY93</accession>
<reference evidence="1 2" key="1">
    <citation type="journal article" date="2020" name="Nature">
        <title>Six reference-quality genomes reveal evolution of bat adaptations.</title>
        <authorList>
            <person name="Jebb D."/>
            <person name="Huang Z."/>
            <person name="Pippel M."/>
            <person name="Hughes G.M."/>
            <person name="Lavrichenko K."/>
            <person name="Devanna P."/>
            <person name="Winkler S."/>
            <person name="Jermiin L.S."/>
            <person name="Skirmuntt E.C."/>
            <person name="Katzourakis A."/>
            <person name="Burkitt-Gray L."/>
            <person name="Ray D.A."/>
            <person name="Sullivan K.A.M."/>
            <person name="Roscito J.G."/>
            <person name="Kirilenko B.M."/>
            <person name="Davalos L.M."/>
            <person name="Corthals A.P."/>
            <person name="Power M.L."/>
            <person name="Jones G."/>
            <person name="Ransome R.D."/>
            <person name="Dechmann D.K.N."/>
            <person name="Locatelli A.G."/>
            <person name="Puechmaille S.J."/>
            <person name="Fedrigo O."/>
            <person name="Jarvis E.D."/>
            <person name="Hiller M."/>
            <person name="Vernes S.C."/>
            <person name="Myers E.W."/>
            <person name="Teeling E.C."/>
        </authorList>
    </citation>
    <scope>NUCLEOTIDE SEQUENCE [LARGE SCALE GENOMIC DNA]</scope>
    <source>
        <strain evidence="1">MMyoMyo1</strain>
        <tissue evidence="1">Flight muscle</tissue>
    </source>
</reference>
<dbReference type="EMBL" id="JABWUV010000009">
    <property type="protein sequence ID" value="KAF6330187.1"/>
    <property type="molecule type" value="Genomic_DNA"/>
</dbReference>
<dbReference type="AlphaFoldDB" id="A0A7J7VY93"/>
<comment type="caution">
    <text evidence="1">The sequence shown here is derived from an EMBL/GenBank/DDBJ whole genome shotgun (WGS) entry which is preliminary data.</text>
</comment>
<sequence length="145" mass="16050">MFCDLNSVVKVKIAATTHLVCVAAALPPAFPVQLCGRSYMLPPGARRAEAGPLRALMSPLSLSRQVRRHESEPGSLLTHWLRRAGRAALQSCPRFSSVRLRETHLLWPTSEAAPLRSYSLENRIFTVKFSTHLTAKHEASSCHAH</sequence>
<evidence type="ECO:0000313" key="1">
    <source>
        <dbReference type="EMBL" id="KAF6330187.1"/>
    </source>
</evidence>
<evidence type="ECO:0000313" key="2">
    <source>
        <dbReference type="Proteomes" id="UP000527355"/>
    </source>
</evidence>
<proteinExistence type="predicted"/>
<protein>
    <submittedName>
        <fullName evidence="1">Uncharacterized protein</fullName>
    </submittedName>
</protein>